<keyword evidence="2" id="KW-1185">Reference proteome</keyword>
<dbReference type="InterPro" id="IPR021522">
    <property type="entry name" value="MctB"/>
</dbReference>
<gene>
    <name evidence="1" type="ORF">GCM10011610_58940</name>
</gene>
<protein>
    <recommendedName>
        <fullName evidence="3">Copper transport outer membrane protein MctB</fullName>
    </recommendedName>
</protein>
<name>A0ABQ2KX04_9NOCA</name>
<reference evidence="2" key="1">
    <citation type="journal article" date="2019" name="Int. J. Syst. Evol. Microbiol.">
        <title>The Global Catalogue of Microorganisms (GCM) 10K type strain sequencing project: providing services to taxonomists for standard genome sequencing and annotation.</title>
        <authorList>
            <consortium name="The Broad Institute Genomics Platform"/>
            <consortium name="The Broad Institute Genome Sequencing Center for Infectious Disease"/>
            <person name="Wu L."/>
            <person name="Ma J."/>
        </authorList>
    </citation>
    <scope>NUCLEOTIDE SEQUENCE [LARGE SCALE GENOMIC DNA]</scope>
    <source>
        <strain evidence="2">CGMCC 4.7329</strain>
    </source>
</reference>
<dbReference type="Pfam" id="PF11382">
    <property type="entry name" value="MctB"/>
    <property type="match status" value="1"/>
</dbReference>
<accession>A0ABQ2KX04</accession>
<comment type="caution">
    <text evidence="1">The sequence shown here is derived from an EMBL/GenBank/DDBJ whole genome shotgun (WGS) entry which is preliminary data.</text>
</comment>
<organism evidence="1 2">
    <name type="scientific">Nocardia rhizosphaerihabitans</name>
    <dbReference type="NCBI Taxonomy" id="1691570"/>
    <lineage>
        <taxon>Bacteria</taxon>
        <taxon>Bacillati</taxon>
        <taxon>Actinomycetota</taxon>
        <taxon>Actinomycetes</taxon>
        <taxon>Mycobacteriales</taxon>
        <taxon>Nocardiaceae</taxon>
        <taxon>Nocardia</taxon>
    </lineage>
</organism>
<evidence type="ECO:0000313" key="1">
    <source>
        <dbReference type="EMBL" id="GGN95215.1"/>
    </source>
</evidence>
<evidence type="ECO:0008006" key="3">
    <source>
        <dbReference type="Google" id="ProtNLM"/>
    </source>
</evidence>
<sequence length="319" mass="32023">MGAWSAVISLRHHAISIAAIFLALAVGVVLGSQTLAADMLSGLRSDKSDLRGQVDALAAQNEQLTGRLDAADQFIAGSAGRILGGTLADRSVVVFTTPDADPGDIDGVSKALETAGAAVTGRIALTDSFVDAGEGDRMRSALTNIVPAGAQLRTGAVDQGSMAGDLLGLTLLLDPATNQPRSTGPELALVLETLRGGGFLAYGDTPVRPAQLAVVVTGNGVASDTGQGATIARFTGAVRARAAGTVLAGRAGAAEDTAAIAHVRAQAPLAATVTTVDNVDREIGRVTTALAFTEQLSGGAGRYGTGPTATSLTMVAMPR</sequence>
<dbReference type="Proteomes" id="UP000658127">
    <property type="component" value="Unassembled WGS sequence"/>
</dbReference>
<proteinExistence type="predicted"/>
<evidence type="ECO:0000313" key="2">
    <source>
        <dbReference type="Proteomes" id="UP000658127"/>
    </source>
</evidence>
<dbReference type="EMBL" id="BMNE01000009">
    <property type="protein sequence ID" value="GGN95215.1"/>
    <property type="molecule type" value="Genomic_DNA"/>
</dbReference>